<sequence length="71" mass="8145">MTTITATIENEKDVKVVQEILERFGIPYQIDESAENYVFSAEQIADFELTKQEFLAGKSTAKDWEDIKTIN</sequence>
<comment type="caution">
    <text evidence="1">The sequence shown here is derived from an EMBL/GenBank/DDBJ whole genome shotgun (WGS) entry which is preliminary data.</text>
</comment>
<evidence type="ECO:0000313" key="1">
    <source>
        <dbReference type="EMBL" id="MBE8713683.1"/>
    </source>
</evidence>
<proteinExistence type="predicted"/>
<dbReference type="Proteomes" id="UP000616201">
    <property type="component" value="Unassembled WGS sequence"/>
</dbReference>
<keyword evidence="2" id="KW-1185">Reference proteome</keyword>
<gene>
    <name evidence="1" type="ORF">C4F49_08325</name>
</gene>
<evidence type="ECO:0000313" key="2">
    <source>
        <dbReference type="Proteomes" id="UP000616201"/>
    </source>
</evidence>
<dbReference type="AlphaFoldDB" id="A0A928YRW0"/>
<organism evidence="1 2">
    <name type="scientific">Sphingobacterium hungaricum</name>
    <dbReference type="NCBI Taxonomy" id="2082723"/>
    <lineage>
        <taxon>Bacteria</taxon>
        <taxon>Pseudomonadati</taxon>
        <taxon>Bacteroidota</taxon>
        <taxon>Sphingobacteriia</taxon>
        <taxon>Sphingobacteriales</taxon>
        <taxon>Sphingobacteriaceae</taxon>
        <taxon>Sphingobacterium</taxon>
    </lineage>
</organism>
<dbReference type="RefSeq" id="WP_196933846.1">
    <property type="nucleotide sequence ID" value="NZ_MU158697.1"/>
</dbReference>
<protein>
    <submittedName>
        <fullName evidence="1">Uncharacterized protein</fullName>
    </submittedName>
</protein>
<accession>A0A928YRW0</accession>
<name>A0A928YRW0_9SPHI</name>
<dbReference type="EMBL" id="PRDK01000005">
    <property type="protein sequence ID" value="MBE8713683.1"/>
    <property type="molecule type" value="Genomic_DNA"/>
</dbReference>
<reference evidence="1" key="1">
    <citation type="submission" date="2018-02" db="EMBL/GenBank/DDBJ databases">
        <authorList>
            <person name="Vasarhelyi B.M."/>
            <person name="Deshmukh S."/>
            <person name="Balint B."/>
            <person name="Kukolya J."/>
        </authorList>
    </citation>
    <scope>NUCLEOTIDE SEQUENCE</scope>
    <source>
        <strain evidence="1">KB22</strain>
    </source>
</reference>